<accession>A0ABR0K986</accession>
<gene>
    <name evidence="2" type="ORF">LTR24_005982</name>
</gene>
<feature type="region of interest" description="Disordered" evidence="1">
    <location>
        <begin position="164"/>
        <end position="191"/>
    </location>
</feature>
<feature type="compositionally biased region" description="Polar residues" evidence="1">
    <location>
        <begin position="513"/>
        <end position="546"/>
    </location>
</feature>
<feature type="region of interest" description="Disordered" evidence="1">
    <location>
        <begin position="357"/>
        <end position="395"/>
    </location>
</feature>
<feature type="region of interest" description="Disordered" evidence="1">
    <location>
        <begin position="468"/>
        <end position="616"/>
    </location>
</feature>
<reference evidence="2 3" key="1">
    <citation type="submission" date="2023-08" db="EMBL/GenBank/DDBJ databases">
        <title>Black Yeasts Isolated from many extreme environments.</title>
        <authorList>
            <person name="Coleine C."/>
            <person name="Stajich J.E."/>
            <person name="Selbmann L."/>
        </authorList>
    </citation>
    <scope>NUCLEOTIDE SEQUENCE [LARGE SCALE GENOMIC DNA]</scope>
    <source>
        <strain evidence="2 3">CCFEE 5885</strain>
    </source>
</reference>
<dbReference type="EMBL" id="JAVRRG010000072">
    <property type="protein sequence ID" value="KAK5089713.1"/>
    <property type="molecule type" value="Genomic_DNA"/>
</dbReference>
<proteinExistence type="predicted"/>
<feature type="compositionally biased region" description="Low complexity" evidence="1">
    <location>
        <begin position="605"/>
        <end position="616"/>
    </location>
</feature>
<comment type="caution">
    <text evidence="2">The sequence shown here is derived from an EMBL/GenBank/DDBJ whole genome shotgun (WGS) entry which is preliminary data.</text>
</comment>
<feature type="compositionally biased region" description="Polar residues" evidence="1">
    <location>
        <begin position="302"/>
        <end position="320"/>
    </location>
</feature>
<evidence type="ECO:0000256" key="1">
    <source>
        <dbReference type="SAM" id="MobiDB-lite"/>
    </source>
</evidence>
<sequence>MDSQMLQMLPPTQLTMALSKFSSATTSQGYPGPIPWTHIIRETGLFAIFEFPASQSVSQGSESTRFKIVNEPEILVECVRRFQIRLAQKDQFYEAVKIFSRANVPTTDAGHDNGQQSLGSQNSISQIAHRTAPQTVLSASRVAPTPFGDVHPNFSGQALAPTVSHFASQSRAPDKRPTSSILQQQGVLPGSRRYRNAATEAGRWNTQPQTSLVTYNRAADQTSSAPVPGGVQGSGYINLHDPRPLTAPILVPRSPVTDIPPQRELPFGPKLRSANGGPSPSPAVPATSNSLAKLNEAENQESRTQVQNVFQTTEPESTSARPAPSSIKAVVDVKKTLSAGPIRAEDIDTQQLLEKVATRRSNSRKKQQNPRKGAKRPSIAQFHTSTASQKRRKNPCLDAGRDCSFAADAGDIVSDEAVTLVKPELQMQNPQDTALKVLRSREIQPVDATAAPVSQEIPVQEIKQTKGVDANLPVKRSSQLAMPAPKQLKAKKDEIKSNPQTAGRNTRSKKQDQSNTSFQPSNPQHAVKGLSNSPTHLRSDATTATVDTFDLDPAEKHQKTTRKVSPPRPLYSELSATTDHSGPADHDNRPPHPPQPPEAIADLASTPKTTTGSSTSTFAQPLAELMNLSPNDQNVWLDQAFVEALQDDSFVPFCEMINSRWEQHLFNFKQ</sequence>
<feature type="compositionally biased region" description="Basic residues" evidence="1">
    <location>
        <begin position="361"/>
        <end position="375"/>
    </location>
</feature>
<evidence type="ECO:0000313" key="2">
    <source>
        <dbReference type="EMBL" id="KAK5089713.1"/>
    </source>
</evidence>
<organism evidence="2 3">
    <name type="scientific">Lithohypha guttulata</name>
    <dbReference type="NCBI Taxonomy" id="1690604"/>
    <lineage>
        <taxon>Eukaryota</taxon>
        <taxon>Fungi</taxon>
        <taxon>Dikarya</taxon>
        <taxon>Ascomycota</taxon>
        <taxon>Pezizomycotina</taxon>
        <taxon>Eurotiomycetes</taxon>
        <taxon>Chaetothyriomycetidae</taxon>
        <taxon>Chaetothyriales</taxon>
        <taxon>Trichomeriaceae</taxon>
        <taxon>Lithohypha</taxon>
    </lineage>
</organism>
<evidence type="ECO:0000313" key="3">
    <source>
        <dbReference type="Proteomes" id="UP001345013"/>
    </source>
</evidence>
<name>A0ABR0K986_9EURO</name>
<keyword evidence="3" id="KW-1185">Reference proteome</keyword>
<dbReference type="Proteomes" id="UP001345013">
    <property type="component" value="Unassembled WGS sequence"/>
</dbReference>
<protein>
    <submittedName>
        <fullName evidence="2">Uncharacterized protein</fullName>
    </submittedName>
</protein>
<feature type="region of interest" description="Disordered" evidence="1">
    <location>
        <begin position="255"/>
        <end position="326"/>
    </location>
</feature>